<dbReference type="SMART" id="SM01411">
    <property type="entry name" value="Ephrin_rec_like"/>
    <property type="match status" value="2"/>
</dbReference>
<comment type="caution">
    <text evidence="1">The sequence shown here is derived from an EMBL/GenBank/DDBJ whole genome shotgun (WGS) entry which is preliminary data.</text>
</comment>
<dbReference type="Gene3D" id="2.10.50.10">
    <property type="entry name" value="Tumor Necrosis Factor Receptor, subunit A, domain 2"/>
    <property type="match status" value="2"/>
</dbReference>
<proteinExistence type="predicted"/>
<name>A0A7K9A278_9PASS</name>
<reference evidence="1 2" key="1">
    <citation type="submission" date="2019-09" db="EMBL/GenBank/DDBJ databases">
        <title>Bird 10,000 Genomes (B10K) Project - Family phase.</title>
        <authorList>
            <person name="Zhang G."/>
        </authorList>
    </citation>
    <scope>NUCLEOTIDE SEQUENCE [LARGE SCALE GENOMIC DNA]</scope>
    <source>
        <strain evidence="1">B10K-DU-001-02</strain>
        <tissue evidence="1">Muscle</tissue>
    </source>
</reference>
<organism evidence="1 2">
    <name type="scientific">Grallaria varia</name>
    <name type="common">variegated antpitta</name>
    <dbReference type="NCBI Taxonomy" id="117165"/>
    <lineage>
        <taxon>Eukaryota</taxon>
        <taxon>Metazoa</taxon>
        <taxon>Chordata</taxon>
        <taxon>Craniata</taxon>
        <taxon>Vertebrata</taxon>
        <taxon>Euteleostomi</taxon>
        <taxon>Archelosauria</taxon>
        <taxon>Archosauria</taxon>
        <taxon>Dinosauria</taxon>
        <taxon>Saurischia</taxon>
        <taxon>Theropoda</taxon>
        <taxon>Coelurosauria</taxon>
        <taxon>Aves</taxon>
        <taxon>Neognathae</taxon>
        <taxon>Neoaves</taxon>
        <taxon>Telluraves</taxon>
        <taxon>Australaves</taxon>
        <taxon>Passeriformes</taxon>
        <taxon>Formicariidae</taxon>
        <taxon>Grallaria</taxon>
    </lineage>
</organism>
<feature type="non-terminal residue" evidence="1">
    <location>
        <position position="1"/>
    </location>
</feature>
<sequence>GEQGGPCPVSHFCPGGSSFPSPFATEFPCPRGYYNPDAMTQSLDSCLPCPPGHYCGKEGLTAPSGHGPCSPGYYCTSKARVPNPGRDGTGSLCPAGHYCPPGSSKPQPCPAGTFLPQSGMVFHNSCLPCPAGKFC</sequence>
<dbReference type="PANTHER" id="PTHR46104:SF1">
    <property type="entry name" value="GENE 9195-RELATED"/>
    <property type="match status" value="1"/>
</dbReference>
<gene>
    <name evidence="1" type="primary">Abcg24</name>
    <name evidence="1" type="ORF">GRAVAR_R11955</name>
</gene>
<dbReference type="PANTHER" id="PTHR46104">
    <property type="entry name" value="GENE 9195-RELATED-RELATED"/>
    <property type="match status" value="1"/>
</dbReference>
<evidence type="ECO:0000313" key="2">
    <source>
        <dbReference type="Proteomes" id="UP000591535"/>
    </source>
</evidence>
<protein>
    <submittedName>
        <fullName evidence="1">AB24G protein</fullName>
    </submittedName>
</protein>
<accession>A0A7K9A278</accession>
<evidence type="ECO:0000313" key="1">
    <source>
        <dbReference type="EMBL" id="NXG22224.1"/>
    </source>
</evidence>
<dbReference type="AlphaFoldDB" id="A0A7K9A278"/>
<dbReference type="EMBL" id="VWZG01009485">
    <property type="protein sequence ID" value="NXG22224.1"/>
    <property type="molecule type" value="Genomic_DNA"/>
</dbReference>
<dbReference type="InterPro" id="IPR009030">
    <property type="entry name" value="Growth_fac_rcpt_cys_sf"/>
</dbReference>
<dbReference type="Proteomes" id="UP000591535">
    <property type="component" value="Unassembled WGS sequence"/>
</dbReference>
<dbReference type="SUPFAM" id="SSF57184">
    <property type="entry name" value="Growth factor receptor domain"/>
    <property type="match status" value="1"/>
</dbReference>
<feature type="non-terminal residue" evidence="1">
    <location>
        <position position="135"/>
    </location>
</feature>
<keyword evidence="2" id="KW-1185">Reference proteome</keyword>